<feature type="domain" description="Amine oxidase" evidence="9">
    <location>
        <begin position="24"/>
        <end position="312"/>
    </location>
</feature>
<comment type="cofactor">
    <cofactor evidence="1">
        <name>FAD</name>
        <dbReference type="ChEBI" id="CHEBI:57692"/>
    </cofactor>
</comment>
<dbReference type="SUPFAM" id="SSF51905">
    <property type="entry name" value="FAD/NAD(P)-binding domain"/>
    <property type="match status" value="1"/>
</dbReference>
<dbReference type="OrthoDB" id="2019015at2759"/>
<proteinExistence type="inferred from homology"/>
<feature type="domain" description="Amine oxidase" evidence="9">
    <location>
        <begin position="462"/>
        <end position="586"/>
    </location>
</feature>
<dbReference type="Proteomes" id="UP001055712">
    <property type="component" value="Unassembled WGS sequence"/>
</dbReference>
<dbReference type="AlphaFoldDB" id="A0A9D4YV61"/>
<dbReference type="InterPro" id="IPR036188">
    <property type="entry name" value="FAD/NAD-bd_sf"/>
</dbReference>
<evidence type="ECO:0000313" key="10">
    <source>
        <dbReference type="EMBL" id="KAI3428158.1"/>
    </source>
</evidence>
<comment type="subcellular location">
    <subcellularLocation>
        <location evidence="2">Cytoplasm</location>
    </subcellularLocation>
</comment>
<dbReference type="Gene3D" id="3.50.50.60">
    <property type="entry name" value="FAD/NAD(P)-binding domain"/>
    <property type="match status" value="2"/>
</dbReference>
<gene>
    <name evidence="10" type="ORF">D9Q98_006542</name>
</gene>
<evidence type="ECO:0000256" key="8">
    <source>
        <dbReference type="SAM" id="MobiDB-lite"/>
    </source>
</evidence>
<dbReference type="PANTHER" id="PTHR10742">
    <property type="entry name" value="FLAVIN MONOAMINE OXIDASE"/>
    <property type="match status" value="1"/>
</dbReference>
<comment type="similarity">
    <text evidence="3">Belongs to the flavin monoamine oxidase family.</text>
</comment>
<evidence type="ECO:0000256" key="5">
    <source>
        <dbReference type="ARBA" id="ARBA00022630"/>
    </source>
</evidence>
<evidence type="ECO:0000256" key="2">
    <source>
        <dbReference type="ARBA" id="ARBA00004496"/>
    </source>
</evidence>
<evidence type="ECO:0000256" key="3">
    <source>
        <dbReference type="ARBA" id="ARBA00005995"/>
    </source>
</evidence>
<accession>A0A9D4YV61</accession>
<evidence type="ECO:0000256" key="7">
    <source>
        <dbReference type="ARBA" id="ARBA00023002"/>
    </source>
</evidence>
<reference evidence="10" key="2">
    <citation type="submission" date="2020-11" db="EMBL/GenBank/DDBJ databases">
        <authorList>
            <person name="Cecchin M."/>
            <person name="Marcolungo L."/>
            <person name="Rossato M."/>
            <person name="Girolomoni L."/>
            <person name="Cosentino E."/>
            <person name="Cuine S."/>
            <person name="Li-Beisson Y."/>
            <person name="Delledonne M."/>
            <person name="Ballottari M."/>
        </authorList>
    </citation>
    <scope>NUCLEOTIDE SEQUENCE</scope>
    <source>
        <strain evidence="10">211/11P</strain>
        <tissue evidence="10">Whole cell</tissue>
    </source>
</reference>
<dbReference type="GO" id="GO:0005737">
    <property type="term" value="C:cytoplasm"/>
    <property type="evidence" value="ECO:0007669"/>
    <property type="project" value="UniProtKB-SubCell"/>
</dbReference>
<evidence type="ECO:0000313" key="11">
    <source>
        <dbReference type="Proteomes" id="UP001055712"/>
    </source>
</evidence>
<sequence length="594" mass="61006">MVAACTPPLRSAAHRIAVVGAGYAGLAAAGTLEHARQCVTVLEAGHRPGGRACTQQLSAELALELGATWFHGGVGDVAEKNPIFQHAVGAGLIGSRPAGETWWSSQFLLPGCSGTLDTAQQAAVTHTLAAWAAAVEALPQDAGGTTADHLRVAWQRLLASGKVPVEQEALARRAWRWREHLQRAMDGCHSTADQSAQGLALYDEMPGGVHAALPAGMQAVAELLAGQLSDVRYGWEVRRITWGGPGGISIECKDGSRLEGLDAVIVTVSLGVLKAQHGTLFDPPLPADKVAALSSLRIGTVDKVFLEFEKGSTDASNETATATVPPSEAALSSTAVSAAEAAAEPAGPAAAPASGSEATTADAVVSYAFLWSEPWEADGGVAAGQAACESQVPDWIKGVFSLRFGGPEVKLTGQAGGTAGGARGGIAPPAPRRPAAAEPQDESTDEEFVPCAAVVRPTSYQAVAWVTGEAALAMEVASDEEVLSALRQLPTLFPQVQLPPGASWDSIKLHRSKWGTDPHFLGSYSYLGPGSTPADVAALAAPVCATAGQNEGAPVLLFAGEACHVKYIGTMHGAYMTGRQQAEVLLSALSPAGG</sequence>
<name>A0A9D4YV61_CHLVU</name>
<reference evidence="10" key="1">
    <citation type="journal article" date="2019" name="Plant J.">
        <title>Chlorella vulgaris genome assembly and annotation reveals the molecular basis for metabolic acclimation to high light conditions.</title>
        <authorList>
            <person name="Cecchin M."/>
            <person name="Marcolungo L."/>
            <person name="Rossato M."/>
            <person name="Girolomoni L."/>
            <person name="Cosentino E."/>
            <person name="Cuine S."/>
            <person name="Li-Beisson Y."/>
            <person name="Delledonne M."/>
            <person name="Ballottari M."/>
        </authorList>
    </citation>
    <scope>NUCLEOTIDE SEQUENCE</scope>
    <source>
        <strain evidence="10">211/11P</strain>
    </source>
</reference>
<evidence type="ECO:0000256" key="4">
    <source>
        <dbReference type="ARBA" id="ARBA00022490"/>
    </source>
</evidence>
<keyword evidence="7" id="KW-0560">Oxidoreductase</keyword>
<feature type="compositionally biased region" description="Gly residues" evidence="8">
    <location>
        <begin position="415"/>
        <end position="424"/>
    </location>
</feature>
<dbReference type="InterPro" id="IPR002937">
    <property type="entry name" value="Amino_oxidase"/>
</dbReference>
<keyword evidence="4" id="KW-0963">Cytoplasm</keyword>
<dbReference type="EMBL" id="SIDB01000009">
    <property type="protein sequence ID" value="KAI3428158.1"/>
    <property type="molecule type" value="Genomic_DNA"/>
</dbReference>
<keyword evidence="5" id="KW-0285">Flavoprotein</keyword>
<protein>
    <recommendedName>
        <fullName evidence="9">Amine oxidase domain-containing protein</fullName>
    </recommendedName>
</protein>
<dbReference type="Pfam" id="PF01593">
    <property type="entry name" value="Amino_oxidase"/>
    <property type="match status" value="2"/>
</dbReference>
<dbReference type="SUPFAM" id="SSF54373">
    <property type="entry name" value="FAD-linked reductases, C-terminal domain"/>
    <property type="match status" value="1"/>
</dbReference>
<dbReference type="Gene3D" id="3.90.660.10">
    <property type="match status" value="2"/>
</dbReference>
<dbReference type="GO" id="GO:0046592">
    <property type="term" value="F:polyamine oxidase activity"/>
    <property type="evidence" value="ECO:0007669"/>
    <property type="project" value="TreeGrafter"/>
</dbReference>
<dbReference type="InterPro" id="IPR050281">
    <property type="entry name" value="Flavin_monoamine_oxidase"/>
</dbReference>
<keyword evidence="6" id="KW-0274">FAD</keyword>
<comment type="caution">
    <text evidence="10">The sequence shown here is derived from an EMBL/GenBank/DDBJ whole genome shotgun (WGS) entry which is preliminary data.</text>
</comment>
<feature type="region of interest" description="Disordered" evidence="8">
    <location>
        <begin position="415"/>
        <end position="447"/>
    </location>
</feature>
<evidence type="ECO:0000256" key="6">
    <source>
        <dbReference type="ARBA" id="ARBA00022827"/>
    </source>
</evidence>
<evidence type="ECO:0000259" key="9">
    <source>
        <dbReference type="Pfam" id="PF01593"/>
    </source>
</evidence>
<organism evidence="10 11">
    <name type="scientific">Chlorella vulgaris</name>
    <name type="common">Green alga</name>
    <dbReference type="NCBI Taxonomy" id="3077"/>
    <lineage>
        <taxon>Eukaryota</taxon>
        <taxon>Viridiplantae</taxon>
        <taxon>Chlorophyta</taxon>
        <taxon>core chlorophytes</taxon>
        <taxon>Trebouxiophyceae</taxon>
        <taxon>Chlorellales</taxon>
        <taxon>Chlorellaceae</taxon>
        <taxon>Chlorella clade</taxon>
        <taxon>Chlorella</taxon>
    </lineage>
</organism>
<evidence type="ECO:0000256" key="1">
    <source>
        <dbReference type="ARBA" id="ARBA00001974"/>
    </source>
</evidence>
<dbReference type="PANTHER" id="PTHR10742:SF405">
    <property type="entry name" value="PEROXISOMAL N(1)-ACETYL-SPERMINE_SPERMIDINE OXIDASE"/>
    <property type="match status" value="1"/>
</dbReference>
<keyword evidence="11" id="KW-1185">Reference proteome</keyword>